<proteinExistence type="predicted"/>
<sequence>MKELRPMQKKKRHKYSPTYRHSRPEIGDLKIDSKTPQQHCLSIISVGRLRSNVLEAYRYSKSLKFSLIGH</sequence>
<comment type="caution">
    <text evidence="1">The sequence shown here is derived from an EMBL/GenBank/DDBJ whole genome shotgun (WGS) entry which is preliminary data.</text>
</comment>
<evidence type="ECO:0000313" key="1">
    <source>
        <dbReference type="EMBL" id="KAG8649151.1"/>
    </source>
</evidence>
<organism evidence="1 2">
    <name type="scientific">Manihot esculenta</name>
    <name type="common">Cassava</name>
    <name type="synonym">Jatropha manihot</name>
    <dbReference type="NCBI Taxonomy" id="3983"/>
    <lineage>
        <taxon>Eukaryota</taxon>
        <taxon>Viridiplantae</taxon>
        <taxon>Streptophyta</taxon>
        <taxon>Embryophyta</taxon>
        <taxon>Tracheophyta</taxon>
        <taxon>Spermatophyta</taxon>
        <taxon>Magnoliopsida</taxon>
        <taxon>eudicotyledons</taxon>
        <taxon>Gunneridae</taxon>
        <taxon>Pentapetalae</taxon>
        <taxon>rosids</taxon>
        <taxon>fabids</taxon>
        <taxon>Malpighiales</taxon>
        <taxon>Euphorbiaceae</taxon>
        <taxon>Crotonoideae</taxon>
        <taxon>Manihoteae</taxon>
        <taxon>Manihot</taxon>
    </lineage>
</organism>
<accession>A0ACB7HE29</accession>
<name>A0ACB7HE29_MANES</name>
<reference evidence="2" key="1">
    <citation type="journal article" date="2016" name="Nat. Biotechnol.">
        <title>Sequencing wild and cultivated cassava and related species reveals extensive interspecific hybridization and genetic diversity.</title>
        <authorList>
            <person name="Bredeson J.V."/>
            <person name="Lyons J.B."/>
            <person name="Prochnik S.E."/>
            <person name="Wu G.A."/>
            <person name="Ha C.M."/>
            <person name="Edsinger-Gonzales E."/>
            <person name="Grimwood J."/>
            <person name="Schmutz J."/>
            <person name="Rabbi I.Y."/>
            <person name="Egesi C."/>
            <person name="Nauluvula P."/>
            <person name="Lebot V."/>
            <person name="Ndunguru J."/>
            <person name="Mkamilo G."/>
            <person name="Bart R.S."/>
            <person name="Setter T.L."/>
            <person name="Gleadow R.M."/>
            <person name="Kulakow P."/>
            <person name="Ferguson M.E."/>
            <person name="Rounsley S."/>
            <person name="Rokhsar D.S."/>
        </authorList>
    </citation>
    <scope>NUCLEOTIDE SEQUENCE [LARGE SCALE GENOMIC DNA]</scope>
    <source>
        <strain evidence="2">cv. AM560-2</strain>
    </source>
</reference>
<dbReference type="Proteomes" id="UP000091857">
    <property type="component" value="Chromosome 8"/>
</dbReference>
<protein>
    <submittedName>
        <fullName evidence="1">Uncharacterized protein</fullName>
    </submittedName>
</protein>
<evidence type="ECO:0000313" key="2">
    <source>
        <dbReference type="Proteomes" id="UP000091857"/>
    </source>
</evidence>
<keyword evidence="2" id="KW-1185">Reference proteome</keyword>
<dbReference type="EMBL" id="CM004394">
    <property type="protein sequence ID" value="KAG8649151.1"/>
    <property type="molecule type" value="Genomic_DNA"/>
</dbReference>
<gene>
    <name evidence="1" type="ORF">MANES_08G070924v8</name>
</gene>